<dbReference type="InterPro" id="IPR011051">
    <property type="entry name" value="RmlC_Cupin_sf"/>
</dbReference>
<name>A0ABM7Y505_9PROT</name>
<dbReference type="PANTHER" id="PTHR43346:SF1">
    <property type="entry name" value="QUERCETIN 2,3-DIOXYGENASE-RELATED"/>
    <property type="match status" value="1"/>
</dbReference>
<dbReference type="SUPFAM" id="SSF51182">
    <property type="entry name" value="RmlC-like cupins"/>
    <property type="match status" value="1"/>
</dbReference>
<dbReference type="PANTHER" id="PTHR43346">
    <property type="entry name" value="LIGAND BINDING DOMAIN PROTEIN, PUTATIVE (AFU_ORTHOLOGUE AFUA_6G14370)-RELATED"/>
    <property type="match status" value="1"/>
</dbReference>
<sequence length="147" mass="15839">MTALSAGVTPAGEGIGGVVWNILGQTYKPVAHSASCFAFDTLFPDGTFVPPHIHATQDEFVRVLEGRFDLVLDGQPMQAGPGDLIRLPMGIMHGIFNKSGAPVRALFWVSPAKGLYELFTRIHNVPDPAEVVRIASEFEVEFLPPPG</sequence>
<evidence type="ECO:0000259" key="1">
    <source>
        <dbReference type="Pfam" id="PF07883"/>
    </source>
</evidence>
<keyword evidence="3" id="KW-1185">Reference proteome</keyword>
<dbReference type="InterPro" id="IPR014710">
    <property type="entry name" value="RmlC-like_jellyroll"/>
</dbReference>
<feature type="domain" description="Cupin type-2" evidence="1">
    <location>
        <begin position="43"/>
        <end position="108"/>
    </location>
</feature>
<dbReference type="Pfam" id="PF07883">
    <property type="entry name" value="Cupin_2"/>
    <property type="match status" value="1"/>
</dbReference>
<dbReference type="InterPro" id="IPR013096">
    <property type="entry name" value="Cupin_2"/>
</dbReference>
<reference evidence="2 3" key="1">
    <citation type="journal article" date="2016" name="Microbes Environ.">
        <title>Phylogenetically diverse aerobic anoxygenic phototrophic bacteria isolated from epilithic biofilms in Tama river, Japan.</title>
        <authorList>
            <person name="Hirose S."/>
            <person name="Matsuura K."/>
            <person name="Haruta S."/>
        </authorList>
    </citation>
    <scope>NUCLEOTIDE SEQUENCE [LARGE SCALE GENOMIC DNA]</scope>
    <source>
        <strain evidence="2 3">S08</strain>
    </source>
</reference>
<evidence type="ECO:0000313" key="2">
    <source>
        <dbReference type="EMBL" id="BDG72981.1"/>
    </source>
</evidence>
<accession>A0ABM7Y505</accession>
<proteinExistence type="predicted"/>
<dbReference type="InterPro" id="IPR052538">
    <property type="entry name" value="Flavonoid_dioxygenase-like"/>
</dbReference>
<evidence type="ECO:0000313" key="3">
    <source>
        <dbReference type="Proteomes" id="UP000831327"/>
    </source>
</evidence>
<dbReference type="RefSeq" id="WP_244407158.1">
    <property type="nucleotide sequence ID" value="NZ_AP025637.1"/>
</dbReference>
<dbReference type="Gene3D" id="2.60.120.10">
    <property type="entry name" value="Jelly Rolls"/>
    <property type="match status" value="1"/>
</dbReference>
<gene>
    <name evidence="2" type="ORF">Rmf_29100</name>
</gene>
<protein>
    <submittedName>
        <fullName evidence="2">Cupin</fullName>
    </submittedName>
</protein>
<dbReference type="EMBL" id="AP025637">
    <property type="protein sequence ID" value="BDG72981.1"/>
    <property type="molecule type" value="Genomic_DNA"/>
</dbReference>
<organism evidence="2 3">
    <name type="scientific">Roseomonas fluvialis</name>
    <dbReference type="NCBI Taxonomy" id="1750527"/>
    <lineage>
        <taxon>Bacteria</taxon>
        <taxon>Pseudomonadati</taxon>
        <taxon>Pseudomonadota</taxon>
        <taxon>Alphaproteobacteria</taxon>
        <taxon>Acetobacterales</taxon>
        <taxon>Roseomonadaceae</taxon>
        <taxon>Roseomonas</taxon>
    </lineage>
</organism>
<dbReference type="Proteomes" id="UP000831327">
    <property type="component" value="Chromosome"/>
</dbReference>